<dbReference type="Proteomes" id="UP000005365">
    <property type="component" value="Unassembled WGS sequence"/>
</dbReference>
<protein>
    <submittedName>
        <fullName evidence="1">Uncharacterized protein</fullName>
    </submittedName>
</protein>
<organism evidence="1 2">
    <name type="scientific">Neisseria sicca ATCC 29256</name>
    <dbReference type="NCBI Taxonomy" id="547045"/>
    <lineage>
        <taxon>Bacteria</taxon>
        <taxon>Pseudomonadati</taxon>
        <taxon>Pseudomonadota</taxon>
        <taxon>Betaproteobacteria</taxon>
        <taxon>Neisseriales</taxon>
        <taxon>Neisseriaceae</taxon>
        <taxon>Neisseria</taxon>
    </lineage>
</organism>
<dbReference type="EMBL" id="ACKO02000001">
    <property type="protein sequence ID" value="EET45997.1"/>
    <property type="molecule type" value="Genomic_DNA"/>
</dbReference>
<evidence type="ECO:0000313" key="1">
    <source>
        <dbReference type="EMBL" id="EET45997.1"/>
    </source>
</evidence>
<evidence type="ECO:0000313" key="2">
    <source>
        <dbReference type="Proteomes" id="UP000005365"/>
    </source>
</evidence>
<name>C6M0S3_NEISI</name>
<gene>
    <name evidence="1" type="ORF">NEISICOT_00098</name>
</gene>
<keyword evidence="2" id="KW-1185">Reference proteome</keyword>
<proteinExistence type="predicted"/>
<reference evidence="1" key="1">
    <citation type="submission" date="2009-07" db="EMBL/GenBank/DDBJ databases">
        <authorList>
            <person name="Weinstock G."/>
            <person name="Sodergren E."/>
            <person name="Clifton S."/>
            <person name="Fulton L."/>
            <person name="Fulton B."/>
            <person name="Courtney L."/>
            <person name="Fronick C."/>
            <person name="Harrison M."/>
            <person name="Strong C."/>
            <person name="Farmer C."/>
            <person name="Delahaunty K."/>
            <person name="Markovic C."/>
            <person name="Hall O."/>
            <person name="Minx P."/>
            <person name="Tomlinson C."/>
            <person name="Mitreva M."/>
            <person name="Nelson J."/>
            <person name="Hou S."/>
            <person name="Wollam A."/>
            <person name="Pepin K.H."/>
            <person name="Johnson M."/>
            <person name="Bhonagiri V."/>
            <person name="Nash W.E."/>
            <person name="Warren W."/>
            <person name="Chinwalla A."/>
            <person name="Mardis E.R."/>
            <person name="Wilson R.K."/>
        </authorList>
    </citation>
    <scope>NUCLEOTIDE SEQUENCE [LARGE SCALE GENOMIC DNA]</scope>
    <source>
        <strain evidence="1">ATCC 29256</strain>
    </source>
</reference>
<accession>C6M0S3</accession>
<sequence>MAQNRGIADFGQFEPQVMAGGREQRMAVGFARVEEMCFVLPNQVVVVAVNQMVLPVKPLQHGFDVCGLFGKADIAEVVHSVLRGNDAVPAVDQVFVQLVGVIALQAKLRAVSGDVGMGEVPVGCEIGLRHGILGFWSSDNEK</sequence>
<comment type="caution">
    <text evidence="1">The sequence shown here is derived from an EMBL/GenBank/DDBJ whole genome shotgun (WGS) entry which is preliminary data.</text>
</comment>
<dbReference type="AlphaFoldDB" id="C6M0S3"/>